<keyword evidence="4" id="KW-1185">Reference proteome</keyword>
<dbReference type="InterPro" id="IPR030392">
    <property type="entry name" value="S74_ICA"/>
</dbReference>
<evidence type="ECO:0000313" key="4">
    <source>
        <dbReference type="Proteomes" id="UP001576784"/>
    </source>
</evidence>
<name>A0ABV4XV16_9CYAN</name>
<dbReference type="RefSeq" id="WP_413264749.1">
    <property type="nucleotide sequence ID" value="NZ_JBHFNR010000145.1"/>
</dbReference>
<accession>A0ABV4XV16</accession>
<keyword evidence="1" id="KW-0175">Coiled coil</keyword>
<dbReference type="Proteomes" id="UP001576784">
    <property type="component" value="Unassembled WGS sequence"/>
</dbReference>
<dbReference type="EMBL" id="JBHFNR010000145">
    <property type="protein sequence ID" value="MFB2895113.1"/>
    <property type="molecule type" value="Genomic_DNA"/>
</dbReference>
<sequence length="173" mass="19063">MYFVPPNKPGNNNINASEKKVYSTPLLINYGTIADITSGGGGVVAPDLLGSANGFCDQNLKENFRAVNKHDILKRLLTITIQSWNYKAQNPSIRHIGPMAQDFAAAFEVGEDDKHIHMVDAYGVAILSIQALYEMIREQEREISLLRADINELKQGIIKDKLLTSANVKSCCG</sequence>
<feature type="domain" description="Peptidase S74" evidence="2">
    <location>
        <begin position="56"/>
        <end position="108"/>
    </location>
</feature>
<reference evidence="3 4" key="1">
    <citation type="submission" date="2024-09" db="EMBL/GenBank/DDBJ databases">
        <title>Floridaenema gen nov. (Aerosakkonemataceae, Aerosakkonematales ord. nov., Cyanobacteria) from benthic tropical and subtropical fresh waters, with the description of four new species.</title>
        <authorList>
            <person name="Moretto J.A."/>
            <person name="Berthold D.E."/>
            <person name="Lefler F.W."/>
            <person name="Huang I.-S."/>
            <person name="Laughinghouse H. IV."/>
        </authorList>
    </citation>
    <scope>NUCLEOTIDE SEQUENCE [LARGE SCALE GENOMIC DNA]</scope>
    <source>
        <strain evidence="3 4">BLCC-F50</strain>
    </source>
</reference>
<comment type="caution">
    <text evidence="3">The sequence shown here is derived from an EMBL/GenBank/DDBJ whole genome shotgun (WGS) entry which is preliminary data.</text>
</comment>
<evidence type="ECO:0000256" key="1">
    <source>
        <dbReference type="SAM" id="Coils"/>
    </source>
</evidence>
<dbReference type="Pfam" id="PF13884">
    <property type="entry name" value="Peptidase_S74"/>
    <property type="match status" value="1"/>
</dbReference>
<feature type="coiled-coil region" evidence="1">
    <location>
        <begin position="129"/>
        <end position="156"/>
    </location>
</feature>
<organism evidence="3 4">
    <name type="scientific">Floridaenema flaviceps BLCC-F50</name>
    <dbReference type="NCBI Taxonomy" id="3153642"/>
    <lineage>
        <taxon>Bacteria</taxon>
        <taxon>Bacillati</taxon>
        <taxon>Cyanobacteriota</taxon>
        <taxon>Cyanophyceae</taxon>
        <taxon>Oscillatoriophycideae</taxon>
        <taxon>Aerosakkonematales</taxon>
        <taxon>Aerosakkonemataceae</taxon>
        <taxon>Floridanema</taxon>
        <taxon>Floridanema flaviceps</taxon>
    </lineage>
</organism>
<evidence type="ECO:0000259" key="2">
    <source>
        <dbReference type="Pfam" id="PF13884"/>
    </source>
</evidence>
<protein>
    <submittedName>
        <fullName evidence="3">Tail fiber domain-containing protein</fullName>
    </submittedName>
</protein>
<gene>
    <name evidence="3" type="ORF">ACE1CI_19575</name>
</gene>
<evidence type="ECO:0000313" key="3">
    <source>
        <dbReference type="EMBL" id="MFB2895113.1"/>
    </source>
</evidence>
<proteinExistence type="predicted"/>